<accession>A0ABP1H6F8</accession>
<comment type="caution">
    <text evidence="1">The sequence shown here is derived from an EMBL/GenBank/DDBJ whole genome shotgun (WGS) entry which is preliminary data.</text>
</comment>
<protein>
    <submittedName>
        <fullName evidence="1">Hypothetical_protein</fullName>
    </submittedName>
</protein>
<reference evidence="1 2" key="1">
    <citation type="submission" date="2024-07" db="EMBL/GenBank/DDBJ databases">
        <authorList>
            <person name="Akdeniz Z."/>
        </authorList>
    </citation>
    <scope>NUCLEOTIDE SEQUENCE [LARGE SCALE GENOMIC DNA]</scope>
</reference>
<proteinExistence type="predicted"/>
<organism evidence="1 2">
    <name type="scientific">Hexamita inflata</name>
    <dbReference type="NCBI Taxonomy" id="28002"/>
    <lineage>
        <taxon>Eukaryota</taxon>
        <taxon>Metamonada</taxon>
        <taxon>Diplomonadida</taxon>
        <taxon>Hexamitidae</taxon>
        <taxon>Hexamitinae</taxon>
        <taxon>Hexamita</taxon>
    </lineage>
</organism>
<name>A0ABP1H6F8_9EUKA</name>
<evidence type="ECO:0000313" key="1">
    <source>
        <dbReference type="EMBL" id="CAL5987299.1"/>
    </source>
</evidence>
<gene>
    <name evidence="1" type="ORF">HINF_LOCUS9823</name>
</gene>
<dbReference type="Proteomes" id="UP001642409">
    <property type="component" value="Unassembled WGS sequence"/>
</dbReference>
<evidence type="ECO:0000313" key="2">
    <source>
        <dbReference type="Proteomes" id="UP001642409"/>
    </source>
</evidence>
<dbReference type="EMBL" id="CAXDID020000021">
    <property type="protein sequence ID" value="CAL5987299.1"/>
    <property type="molecule type" value="Genomic_DNA"/>
</dbReference>
<keyword evidence="2" id="KW-1185">Reference proteome</keyword>
<sequence length="123" mass="14551">MAINYQLTAISLHRVIRAKNHQNQFYSGSQKRFTSQIAEGLQKLVQIQFRPRQQKRFHQVNFEHNFDSWFGHVHQFEPKRSTKSNALWSDGTTARQRLNKQIGQLGKQLSKEQEVCWKLDNAK</sequence>